<dbReference type="GeneID" id="73902161"/>
<protein>
    <submittedName>
        <fullName evidence="1">Uncharacterized protein</fullName>
    </submittedName>
</protein>
<organism evidence="1 2">
    <name type="scientific">Halovivax cerinus</name>
    <dbReference type="NCBI Taxonomy" id="1487865"/>
    <lineage>
        <taxon>Archaea</taxon>
        <taxon>Methanobacteriati</taxon>
        <taxon>Methanobacteriota</taxon>
        <taxon>Stenosarchaea group</taxon>
        <taxon>Halobacteria</taxon>
        <taxon>Halobacteriales</taxon>
        <taxon>Natrialbaceae</taxon>
        <taxon>Halovivax</taxon>
    </lineage>
</organism>
<gene>
    <name evidence="1" type="ORF">ACFOUR_14330</name>
</gene>
<comment type="caution">
    <text evidence="1">The sequence shown here is derived from an EMBL/GenBank/DDBJ whole genome shotgun (WGS) entry which is preliminary data.</text>
</comment>
<proteinExistence type="predicted"/>
<reference evidence="1 2" key="1">
    <citation type="journal article" date="2019" name="Int. J. Syst. Evol. Microbiol.">
        <title>The Global Catalogue of Microorganisms (GCM) 10K type strain sequencing project: providing services to taxonomists for standard genome sequencing and annotation.</title>
        <authorList>
            <consortium name="The Broad Institute Genomics Platform"/>
            <consortium name="The Broad Institute Genome Sequencing Center for Infectious Disease"/>
            <person name="Wu L."/>
            <person name="Ma J."/>
        </authorList>
    </citation>
    <scope>NUCLEOTIDE SEQUENCE [LARGE SCALE GENOMIC DNA]</scope>
    <source>
        <strain evidence="1 2">IBRC-M 10256</strain>
    </source>
</reference>
<keyword evidence="2" id="KW-1185">Reference proteome</keyword>
<dbReference type="RefSeq" id="WP_256533048.1">
    <property type="nucleotide sequence ID" value="NZ_CP101824.1"/>
</dbReference>
<evidence type="ECO:0000313" key="2">
    <source>
        <dbReference type="Proteomes" id="UP001595846"/>
    </source>
</evidence>
<dbReference type="Proteomes" id="UP001595846">
    <property type="component" value="Unassembled WGS sequence"/>
</dbReference>
<evidence type="ECO:0000313" key="1">
    <source>
        <dbReference type="EMBL" id="MFC3959537.1"/>
    </source>
</evidence>
<name>A0ABD5NR97_9EURY</name>
<dbReference type="EMBL" id="JBHSAQ010000013">
    <property type="protein sequence ID" value="MFC3959537.1"/>
    <property type="molecule type" value="Genomic_DNA"/>
</dbReference>
<dbReference type="AlphaFoldDB" id="A0ABD5NR97"/>
<accession>A0ABD5NR97</accession>
<sequence length="75" mass="8592">MPVTIEAVDPSHLRADATIRDFDELDEATQIEFEHAVRDPEGCLDGVEPIEEYVKFVEYYRMTACGRTDSNAKRE</sequence>